<dbReference type="GO" id="GO:0070403">
    <property type="term" value="F:NAD+ binding"/>
    <property type="evidence" value="ECO:0007669"/>
    <property type="project" value="InterPro"/>
</dbReference>
<dbReference type="InterPro" id="IPR036263">
    <property type="entry name" value="Chorismate_II_sf"/>
</dbReference>
<dbReference type="SMART" id="SM00830">
    <property type="entry name" value="CM_2"/>
    <property type="match status" value="1"/>
</dbReference>
<dbReference type="GO" id="GO:0046417">
    <property type="term" value="P:chorismate metabolic process"/>
    <property type="evidence" value="ECO:0007669"/>
    <property type="project" value="InterPro"/>
</dbReference>
<gene>
    <name evidence="4" type="ORF">A2866_00330</name>
</gene>
<evidence type="ECO:0000259" key="2">
    <source>
        <dbReference type="PROSITE" id="PS51168"/>
    </source>
</evidence>
<comment type="caution">
    <text evidence="4">The sequence shown here is derived from an EMBL/GenBank/DDBJ whole genome shotgun (WGS) entry which is preliminary data.</text>
</comment>
<sequence>MKNNLDGLRKSVNEIDQKIISLLEERIRVGNKIAKEKDLLNLPLTDPAREEEIIKNLTGFTTDQSLKDFISDVYQSIFKLSKTVRSKQRHKTLPFSKVGILGFGLIGGSIAKALRSKNPALQIFTVRRESKSQKQALAEGYIDKTFDNLNLMAEEIDLLILAVPIEDTLCYARDMVFIPERKNQNKLIVIDVASVKGEIVRGFEDQTKQNIEYIGTHPMAGSEKVGFLASRSSLFVNQPWIITPHRKNSPDSIHKIEQFIQYVGATPHVMSADKHDEVVALISHLVFVLSVYFFDFAESTNPSSLKISGSGFESLTRLASGSPEMHADIFTQNQKNIVRQLQNFVNFMVKHDLTKNSYDFFTRVKKLRDEFIARKEKI</sequence>
<dbReference type="InterPro" id="IPR050812">
    <property type="entry name" value="Preph/Arog_dehydrog"/>
</dbReference>
<protein>
    <recommendedName>
        <fullName evidence="6">Prephenate/arogenate dehydrogenase domain-containing protein</fullName>
    </recommendedName>
</protein>
<dbReference type="Pfam" id="PF20463">
    <property type="entry name" value="PDH_C"/>
    <property type="match status" value="1"/>
</dbReference>
<dbReference type="SUPFAM" id="SSF48179">
    <property type="entry name" value="6-phosphogluconate dehydrogenase C-terminal domain-like"/>
    <property type="match status" value="1"/>
</dbReference>
<reference evidence="4 5" key="1">
    <citation type="journal article" date="2016" name="Nat. Commun.">
        <title>Thousands of microbial genomes shed light on interconnected biogeochemical processes in an aquifer system.</title>
        <authorList>
            <person name="Anantharaman K."/>
            <person name="Brown C.T."/>
            <person name="Hug L.A."/>
            <person name="Sharon I."/>
            <person name="Castelle C.J."/>
            <person name="Probst A.J."/>
            <person name="Thomas B.C."/>
            <person name="Singh A."/>
            <person name="Wilkins M.J."/>
            <person name="Karaoz U."/>
            <person name="Brodie E.L."/>
            <person name="Williams K.H."/>
            <person name="Hubbard S.S."/>
            <person name="Banfield J.F."/>
        </authorList>
    </citation>
    <scope>NUCLEOTIDE SEQUENCE [LARGE SCALE GENOMIC DNA]</scope>
</reference>
<accession>A0A1F7GJ84</accession>
<proteinExistence type="predicted"/>
<dbReference type="GO" id="GO:0006571">
    <property type="term" value="P:tyrosine biosynthetic process"/>
    <property type="evidence" value="ECO:0007669"/>
    <property type="project" value="InterPro"/>
</dbReference>
<feature type="domain" description="Prephenate/arogenate dehydrogenase" evidence="3">
    <location>
        <begin position="96"/>
        <end position="378"/>
    </location>
</feature>
<dbReference type="AlphaFoldDB" id="A0A1F7GJ84"/>
<evidence type="ECO:0000259" key="3">
    <source>
        <dbReference type="PROSITE" id="PS51176"/>
    </source>
</evidence>
<dbReference type="Gene3D" id="1.10.3660.10">
    <property type="entry name" value="6-phosphogluconate dehydrogenase C-terminal like domain"/>
    <property type="match status" value="1"/>
</dbReference>
<dbReference type="Pfam" id="PF01817">
    <property type="entry name" value="CM_2"/>
    <property type="match status" value="1"/>
</dbReference>
<dbReference type="Proteomes" id="UP000177026">
    <property type="component" value="Unassembled WGS sequence"/>
</dbReference>
<dbReference type="InterPro" id="IPR003099">
    <property type="entry name" value="Prephen_DH"/>
</dbReference>
<dbReference type="PROSITE" id="PS51176">
    <property type="entry name" value="PDH_ADH"/>
    <property type="match status" value="1"/>
</dbReference>
<dbReference type="GO" id="GO:0008977">
    <property type="term" value="F:prephenate dehydrogenase (NAD+) activity"/>
    <property type="evidence" value="ECO:0007669"/>
    <property type="project" value="InterPro"/>
</dbReference>
<evidence type="ECO:0000313" key="4">
    <source>
        <dbReference type="EMBL" id="OGK19038.1"/>
    </source>
</evidence>
<dbReference type="InterPro" id="IPR036979">
    <property type="entry name" value="CM_dom_sf"/>
</dbReference>
<dbReference type="PANTHER" id="PTHR21363:SF0">
    <property type="entry name" value="PREPHENATE DEHYDROGENASE [NADP(+)]"/>
    <property type="match status" value="1"/>
</dbReference>
<dbReference type="GO" id="GO:0004665">
    <property type="term" value="F:prephenate dehydrogenase (NADP+) activity"/>
    <property type="evidence" value="ECO:0007669"/>
    <property type="project" value="InterPro"/>
</dbReference>
<dbReference type="InterPro" id="IPR008927">
    <property type="entry name" value="6-PGluconate_DH-like_C_sf"/>
</dbReference>
<dbReference type="SUPFAM" id="SSF48600">
    <property type="entry name" value="Chorismate mutase II"/>
    <property type="match status" value="1"/>
</dbReference>
<dbReference type="FunFam" id="3.40.50.720:FF:000208">
    <property type="entry name" value="Prephenate dehydrogenase"/>
    <property type="match status" value="1"/>
</dbReference>
<dbReference type="GO" id="GO:0004106">
    <property type="term" value="F:chorismate mutase activity"/>
    <property type="evidence" value="ECO:0007669"/>
    <property type="project" value="InterPro"/>
</dbReference>
<feature type="domain" description="Chorismate mutase" evidence="2">
    <location>
        <begin position="1"/>
        <end position="89"/>
    </location>
</feature>
<evidence type="ECO:0000313" key="5">
    <source>
        <dbReference type="Proteomes" id="UP000177026"/>
    </source>
</evidence>
<dbReference type="Gene3D" id="1.20.59.10">
    <property type="entry name" value="Chorismate mutase"/>
    <property type="match status" value="1"/>
</dbReference>
<dbReference type="InterPro" id="IPR046826">
    <property type="entry name" value="PDH_N"/>
</dbReference>
<name>A0A1F7GJ84_9BACT</name>
<dbReference type="Gene3D" id="3.40.50.720">
    <property type="entry name" value="NAD(P)-binding Rossmann-like Domain"/>
    <property type="match status" value="1"/>
</dbReference>
<keyword evidence="1" id="KW-0560">Oxidoreductase</keyword>
<dbReference type="PANTHER" id="PTHR21363">
    <property type="entry name" value="PREPHENATE DEHYDROGENASE"/>
    <property type="match status" value="1"/>
</dbReference>
<dbReference type="PROSITE" id="PS51168">
    <property type="entry name" value="CHORISMATE_MUT_2"/>
    <property type="match status" value="1"/>
</dbReference>
<organism evidence="4 5">
    <name type="scientific">Candidatus Roizmanbacteria bacterium RIFCSPHIGHO2_01_FULL_39_8</name>
    <dbReference type="NCBI Taxonomy" id="1802033"/>
    <lineage>
        <taxon>Bacteria</taxon>
        <taxon>Candidatus Roizmaniibacteriota</taxon>
    </lineage>
</organism>
<evidence type="ECO:0008006" key="6">
    <source>
        <dbReference type="Google" id="ProtNLM"/>
    </source>
</evidence>
<dbReference type="InterPro" id="IPR002701">
    <property type="entry name" value="CM_II_prokaryot"/>
</dbReference>
<dbReference type="SUPFAM" id="SSF51735">
    <property type="entry name" value="NAD(P)-binding Rossmann-fold domains"/>
    <property type="match status" value="1"/>
</dbReference>
<dbReference type="InterPro" id="IPR046825">
    <property type="entry name" value="PDH_C"/>
</dbReference>
<dbReference type="EMBL" id="MFZI01000058">
    <property type="protein sequence ID" value="OGK19038.1"/>
    <property type="molecule type" value="Genomic_DNA"/>
</dbReference>
<evidence type="ECO:0000256" key="1">
    <source>
        <dbReference type="ARBA" id="ARBA00023002"/>
    </source>
</evidence>
<dbReference type="Pfam" id="PF02153">
    <property type="entry name" value="PDH_N"/>
    <property type="match status" value="1"/>
</dbReference>
<dbReference type="InterPro" id="IPR036291">
    <property type="entry name" value="NAD(P)-bd_dom_sf"/>
</dbReference>